<gene>
    <name evidence="1" type="ORF">Raf01_86480</name>
</gene>
<evidence type="ECO:0000313" key="1">
    <source>
        <dbReference type="EMBL" id="GIH20476.1"/>
    </source>
</evidence>
<comment type="caution">
    <text evidence="1">The sequence shown here is derived from an EMBL/GenBank/DDBJ whole genome shotgun (WGS) entry which is preliminary data.</text>
</comment>
<protein>
    <submittedName>
        <fullName evidence="1">Uncharacterized protein</fullName>
    </submittedName>
</protein>
<dbReference type="RefSeq" id="WP_203923905.1">
    <property type="nucleotide sequence ID" value="NZ_BONZ01000098.1"/>
</dbReference>
<organism evidence="1 2">
    <name type="scientific">Rugosimonospora africana</name>
    <dbReference type="NCBI Taxonomy" id="556532"/>
    <lineage>
        <taxon>Bacteria</taxon>
        <taxon>Bacillati</taxon>
        <taxon>Actinomycetota</taxon>
        <taxon>Actinomycetes</taxon>
        <taxon>Micromonosporales</taxon>
        <taxon>Micromonosporaceae</taxon>
        <taxon>Rugosimonospora</taxon>
    </lineage>
</organism>
<name>A0A8J3R1H2_9ACTN</name>
<keyword evidence="2" id="KW-1185">Reference proteome</keyword>
<evidence type="ECO:0000313" key="2">
    <source>
        <dbReference type="Proteomes" id="UP000642748"/>
    </source>
</evidence>
<dbReference type="EMBL" id="BONZ01000098">
    <property type="protein sequence ID" value="GIH20476.1"/>
    <property type="molecule type" value="Genomic_DNA"/>
</dbReference>
<reference evidence="1" key="1">
    <citation type="submission" date="2021-01" db="EMBL/GenBank/DDBJ databases">
        <title>Whole genome shotgun sequence of Rugosimonospora africana NBRC 104875.</title>
        <authorList>
            <person name="Komaki H."/>
            <person name="Tamura T."/>
        </authorList>
    </citation>
    <scope>NUCLEOTIDE SEQUENCE</scope>
    <source>
        <strain evidence="1">NBRC 104875</strain>
    </source>
</reference>
<accession>A0A8J3R1H2</accession>
<dbReference type="Proteomes" id="UP000642748">
    <property type="component" value="Unassembled WGS sequence"/>
</dbReference>
<dbReference type="AlphaFoldDB" id="A0A8J3R1H2"/>
<proteinExistence type="predicted"/>
<sequence>MSMAQHGSHKYEIKRNRLRNELDNSGIPDKRADNLANDILANDHPTKSRTLPTPRLLRYLRKLTRKSSAGRGRR</sequence>